<keyword evidence="3" id="KW-0732">Signal</keyword>
<dbReference type="Pfam" id="PF07687">
    <property type="entry name" value="M20_dimer"/>
    <property type="match status" value="1"/>
</dbReference>
<feature type="binding site" evidence="2">
    <location>
        <position position="134"/>
    </location>
    <ligand>
        <name>Mn(2+)</name>
        <dbReference type="ChEBI" id="CHEBI:29035"/>
        <label>2</label>
    </ligand>
</feature>
<dbReference type="InterPro" id="IPR011650">
    <property type="entry name" value="Peptidase_M20_dimer"/>
</dbReference>
<dbReference type="GO" id="GO:0046872">
    <property type="term" value="F:metal ion binding"/>
    <property type="evidence" value="ECO:0007669"/>
    <property type="project" value="UniProtKB-KW"/>
</dbReference>
<feature type="binding site" evidence="2">
    <location>
        <position position="132"/>
    </location>
    <ligand>
        <name>Mn(2+)</name>
        <dbReference type="ChEBI" id="CHEBI:29035"/>
        <label>2</label>
    </ligand>
</feature>
<keyword evidence="2" id="KW-0479">Metal-binding</keyword>
<evidence type="ECO:0000256" key="1">
    <source>
        <dbReference type="ARBA" id="ARBA00022801"/>
    </source>
</evidence>
<dbReference type="SUPFAM" id="SSF55031">
    <property type="entry name" value="Bacterial exopeptidase dimerisation domain"/>
    <property type="match status" value="1"/>
</dbReference>
<dbReference type="EMBL" id="FOOT01000006">
    <property type="protein sequence ID" value="SFH16779.1"/>
    <property type="molecule type" value="Genomic_DNA"/>
</dbReference>
<gene>
    <name evidence="5" type="ORF">SAMN05421739_106231</name>
</gene>
<dbReference type="PIRSF" id="PIRSF005962">
    <property type="entry name" value="Pept_M20D_amidohydro"/>
    <property type="match status" value="1"/>
</dbReference>
<dbReference type="Gene3D" id="3.30.70.360">
    <property type="match status" value="1"/>
</dbReference>
<dbReference type="PANTHER" id="PTHR11014:SF63">
    <property type="entry name" value="METALLOPEPTIDASE, PUTATIVE (AFU_ORTHOLOGUE AFUA_6G09600)-RELATED"/>
    <property type="match status" value="1"/>
</dbReference>
<evidence type="ECO:0000259" key="4">
    <source>
        <dbReference type="Pfam" id="PF07687"/>
    </source>
</evidence>
<dbReference type="GO" id="GO:0050118">
    <property type="term" value="F:N-acetyldiaminopimelate deacetylase activity"/>
    <property type="evidence" value="ECO:0007669"/>
    <property type="project" value="UniProtKB-ARBA"/>
</dbReference>
<evidence type="ECO:0000313" key="6">
    <source>
        <dbReference type="Proteomes" id="UP000198724"/>
    </source>
</evidence>
<comment type="cofactor">
    <cofactor evidence="2">
        <name>Mn(2+)</name>
        <dbReference type="ChEBI" id="CHEBI:29035"/>
    </cofactor>
    <text evidence="2">The Mn(2+) ion enhances activity.</text>
</comment>
<feature type="binding site" evidence="2">
    <location>
        <position position="388"/>
    </location>
    <ligand>
        <name>Mn(2+)</name>
        <dbReference type="ChEBI" id="CHEBI:29035"/>
        <label>2</label>
    </ligand>
</feature>
<keyword evidence="1 5" id="KW-0378">Hydrolase</keyword>
<protein>
    <submittedName>
        <fullName evidence="5">Amidohydrolase</fullName>
    </submittedName>
</protein>
<dbReference type="GO" id="GO:0019877">
    <property type="term" value="P:diaminopimelate biosynthetic process"/>
    <property type="evidence" value="ECO:0007669"/>
    <property type="project" value="UniProtKB-ARBA"/>
</dbReference>
<dbReference type="InterPro" id="IPR017439">
    <property type="entry name" value="Amidohydrolase"/>
</dbReference>
<feature type="binding site" evidence="2">
    <location>
        <position position="193"/>
    </location>
    <ligand>
        <name>Mn(2+)</name>
        <dbReference type="ChEBI" id="CHEBI:29035"/>
        <label>2</label>
    </ligand>
</feature>
<dbReference type="Gene3D" id="3.40.630.10">
    <property type="entry name" value="Zn peptidases"/>
    <property type="match status" value="1"/>
</dbReference>
<name>A0A1I2XUN5_9BACT</name>
<evidence type="ECO:0000256" key="3">
    <source>
        <dbReference type="SAM" id="SignalP"/>
    </source>
</evidence>
<sequence>MIKLYLLILLVLWSGMLQAQTKQRNASPKKVSNPSWVKNIPADDVVKWRHHIHQNPELSFEEENTGKYVEEVLKSFPNIEVVRPAKTSVVGILRGAKPGKTVAFRADMDALPMQEETGLPYSSKVENVMHSCGHDAHAAMLLGTAATLSKMQSQLKGTVYFIFQHAEETPPGGAVDIIKSGVLKDVDAFFGMHVLPDFPAGHVGILPDGAASTAQDVFHLTIIGKGSHGSMPHLGIDPIVAGAAIVSALQSVVSRNVTPGEMTVVTIGKFQSGDAFNVIADRAELAASIRTTSEPTRKQVEARIKEIIDNIIEAYGADYKLDYIPTYPAIQNDANLNAHARKSVVAILGKDQVFDAPMMTASEDFSYYREIAPVSFMTLGIGEGAANHNPKFAVDDSALPNGVKAQVQIILDYLNK</sequence>
<dbReference type="SUPFAM" id="SSF53187">
    <property type="entry name" value="Zn-dependent exopeptidases"/>
    <property type="match status" value="1"/>
</dbReference>
<feature type="domain" description="Peptidase M20 dimerisation" evidence="4">
    <location>
        <begin position="218"/>
        <end position="312"/>
    </location>
</feature>
<feature type="binding site" evidence="2">
    <location>
        <position position="168"/>
    </location>
    <ligand>
        <name>Mn(2+)</name>
        <dbReference type="ChEBI" id="CHEBI:29035"/>
        <label>2</label>
    </ligand>
</feature>
<dbReference type="NCBIfam" id="TIGR01891">
    <property type="entry name" value="amidohydrolases"/>
    <property type="match status" value="1"/>
</dbReference>
<dbReference type="Pfam" id="PF01546">
    <property type="entry name" value="Peptidase_M20"/>
    <property type="match status" value="1"/>
</dbReference>
<dbReference type="PANTHER" id="PTHR11014">
    <property type="entry name" value="PEPTIDASE M20 FAMILY MEMBER"/>
    <property type="match status" value="1"/>
</dbReference>
<dbReference type="Proteomes" id="UP000198724">
    <property type="component" value="Unassembled WGS sequence"/>
</dbReference>
<feature type="signal peptide" evidence="3">
    <location>
        <begin position="1"/>
        <end position="19"/>
    </location>
</feature>
<organism evidence="5 6">
    <name type="scientific">Pontibacter chinhatensis</name>
    <dbReference type="NCBI Taxonomy" id="1436961"/>
    <lineage>
        <taxon>Bacteria</taxon>
        <taxon>Pseudomonadati</taxon>
        <taxon>Bacteroidota</taxon>
        <taxon>Cytophagia</taxon>
        <taxon>Cytophagales</taxon>
        <taxon>Hymenobacteraceae</taxon>
        <taxon>Pontibacter</taxon>
    </lineage>
</organism>
<evidence type="ECO:0000256" key="2">
    <source>
        <dbReference type="PIRSR" id="PIRSR005962-1"/>
    </source>
</evidence>
<dbReference type="AlphaFoldDB" id="A0A1I2XUN5"/>
<keyword evidence="2" id="KW-0464">Manganese</keyword>
<accession>A0A1I2XUN5</accession>
<dbReference type="InterPro" id="IPR036264">
    <property type="entry name" value="Bact_exopeptidase_dim_dom"/>
</dbReference>
<keyword evidence="6" id="KW-1185">Reference proteome</keyword>
<reference evidence="6" key="1">
    <citation type="submission" date="2016-10" db="EMBL/GenBank/DDBJ databases">
        <authorList>
            <person name="Varghese N."/>
            <person name="Submissions S."/>
        </authorList>
    </citation>
    <scope>NUCLEOTIDE SEQUENCE [LARGE SCALE GENOMIC DNA]</scope>
    <source>
        <strain evidence="6">LP51</strain>
    </source>
</reference>
<dbReference type="FunFam" id="3.30.70.360:FF:000001">
    <property type="entry name" value="N-acetyldiaminopimelate deacetylase"/>
    <property type="match status" value="1"/>
</dbReference>
<dbReference type="InterPro" id="IPR002933">
    <property type="entry name" value="Peptidase_M20"/>
</dbReference>
<feature type="chain" id="PRO_5011481475" evidence="3">
    <location>
        <begin position="20"/>
        <end position="416"/>
    </location>
</feature>
<evidence type="ECO:0000313" key="5">
    <source>
        <dbReference type="EMBL" id="SFH16779.1"/>
    </source>
</evidence>
<proteinExistence type="predicted"/>
<dbReference type="STRING" id="1436961.SAMN05421739_106231"/>